<dbReference type="FunFam" id="1.10.1270.20:FF:000001">
    <property type="entry name" value="tRNA (guanine-N(1)-)-methyltransferase"/>
    <property type="match status" value="1"/>
</dbReference>
<dbReference type="GO" id="GO:0005829">
    <property type="term" value="C:cytosol"/>
    <property type="evidence" value="ECO:0007669"/>
    <property type="project" value="TreeGrafter"/>
</dbReference>
<accession>A0A4D6XWX3</accession>
<dbReference type="InterPro" id="IPR002649">
    <property type="entry name" value="tRNA_m1G_MeTrfase_TrmD"/>
</dbReference>
<dbReference type="HAMAP" id="MF_00605">
    <property type="entry name" value="TrmD"/>
    <property type="match status" value="1"/>
</dbReference>
<comment type="subcellular location">
    <subcellularLocation>
        <location evidence="2 15 17">Cytoplasm</location>
    </subcellularLocation>
</comment>
<evidence type="ECO:0000256" key="16">
    <source>
        <dbReference type="PIRSR" id="PIRSR000386-1"/>
    </source>
</evidence>
<dbReference type="PIRSF" id="PIRSF000386">
    <property type="entry name" value="tRNA_mtase"/>
    <property type="match status" value="1"/>
</dbReference>
<dbReference type="Proteomes" id="UP000298738">
    <property type="component" value="Chromosome"/>
</dbReference>
<comment type="similarity">
    <text evidence="3 15 17">Belongs to the RNA methyltransferase TrmD family.</text>
</comment>
<protein>
    <recommendedName>
        <fullName evidence="6 15">tRNA (guanine-N(1)-)-methyltransferase</fullName>
        <ecNumber evidence="5 15">2.1.1.228</ecNumber>
    </recommendedName>
    <alternativeName>
        <fullName evidence="12 15">M1G-methyltransferase</fullName>
    </alternativeName>
    <alternativeName>
        <fullName evidence="13 15">tRNA [GM37] methyltransferase</fullName>
    </alternativeName>
</protein>
<evidence type="ECO:0000256" key="7">
    <source>
        <dbReference type="ARBA" id="ARBA00022490"/>
    </source>
</evidence>
<organism evidence="19 20">
    <name type="scientific">Buchnera aphidicola</name>
    <name type="common">Hyperomyzus lactucae</name>
    <dbReference type="NCBI Taxonomy" id="1241860"/>
    <lineage>
        <taxon>Bacteria</taxon>
        <taxon>Pseudomonadati</taxon>
        <taxon>Pseudomonadota</taxon>
        <taxon>Gammaproteobacteria</taxon>
        <taxon>Enterobacterales</taxon>
        <taxon>Erwiniaceae</taxon>
        <taxon>Buchnera</taxon>
    </lineage>
</organism>
<dbReference type="EMBL" id="CP034876">
    <property type="protein sequence ID" value="QCI21113.1"/>
    <property type="molecule type" value="Genomic_DNA"/>
</dbReference>
<keyword evidence="11 15" id="KW-0819">tRNA processing</keyword>
<dbReference type="PANTHER" id="PTHR46417">
    <property type="entry name" value="TRNA (GUANINE-N(1)-)-METHYLTRANSFERASE"/>
    <property type="match status" value="1"/>
</dbReference>
<dbReference type="FunFam" id="3.40.1280.10:FF:000001">
    <property type="entry name" value="tRNA (guanine-N(1)-)-methyltransferase"/>
    <property type="match status" value="1"/>
</dbReference>
<evidence type="ECO:0000256" key="9">
    <source>
        <dbReference type="ARBA" id="ARBA00022679"/>
    </source>
</evidence>
<evidence type="ECO:0000259" key="18">
    <source>
        <dbReference type="Pfam" id="PF01746"/>
    </source>
</evidence>
<dbReference type="Gene3D" id="3.40.1280.10">
    <property type="match status" value="1"/>
</dbReference>
<evidence type="ECO:0000256" key="6">
    <source>
        <dbReference type="ARBA" id="ARBA00014679"/>
    </source>
</evidence>
<keyword evidence="10 15" id="KW-0949">S-adenosyl-L-methionine</keyword>
<dbReference type="EC" id="2.1.1.228" evidence="5 15"/>
<dbReference type="InterPro" id="IPR029028">
    <property type="entry name" value="Alpha/beta_knot_MTases"/>
</dbReference>
<dbReference type="GO" id="GO:0002939">
    <property type="term" value="P:tRNA N1-guanine methylation"/>
    <property type="evidence" value="ECO:0007669"/>
    <property type="project" value="TreeGrafter"/>
</dbReference>
<evidence type="ECO:0000256" key="1">
    <source>
        <dbReference type="ARBA" id="ARBA00002634"/>
    </source>
</evidence>
<evidence type="ECO:0000256" key="10">
    <source>
        <dbReference type="ARBA" id="ARBA00022691"/>
    </source>
</evidence>
<evidence type="ECO:0000256" key="2">
    <source>
        <dbReference type="ARBA" id="ARBA00004496"/>
    </source>
</evidence>
<dbReference type="CDD" id="cd18080">
    <property type="entry name" value="TrmD-like"/>
    <property type="match status" value="1"/>
</dbReference>
<comment type="function">
    <text evidence="1 15 17">Specifically methylates guanosine-37 in various tRNAs.</text>
</comment>
<dbReference type="InterPro" id="IPR029026">
    <property type="entry name" value="tRNA_m1G_MTases_N"/>
</dbReference>
<dbReference type="Pfam" id="PF01746">
    <property type="entry name" value="tRNA_m1G_MT"/>
    <property type="match status" value="1"/>
</dbReference>
<dbReference type="InterPro" id="IPR016009">
    <property type="entry name" value="tRNA_MeTrfase_TRMD/TRM10"/>
</dbReference>
<dbReference type="PANTHER" id="PTHR46417:SF1">
    <property type="entry name" value="TRNA (GUANINE-N(1)-)-METHYLTRANSFERASE"/>
    <property type="match status" value="1"/>
</dbReference>
<comment type="subunit">
    <text evidence="4 15 17">Homodimer.</text>
</comment>
<evidence type="ECO:0000256" key="4">
    <source>
        <dbReference type="ARBA" id="ARBA00011738"/>
    </source>
</evidence>
<sequence>MNKENNNTLIWFNVITIFPEMFHAMTNYGLIGKAIKKKIININLLNPRNFTENKYKSIDDRPYGGGPGMLMSVKPLHLAIQHAKSISKEATVIYLTPQGKTLEQNHIPQLIKKKKIIFICGRYDGIDQRIIDDQVNEEWSIGNYIITGGELAAMVMIDSISRLIPGVIKTKQSIEDDSFSKNLLDYPSYTRPKKIHNMSVPKVLLSGNHEKIRLWRLQQSLGKTWIKRPDLLKKKN</sequence>
<dbReference type="NCBIfam" id="TIGR00088">
    <property type="entry name" value="trmD"/>
    <property type="match status" value="1"/>
</dbReference>
<dbReference type="AlphaFoldDB" id="A0A4D6XWX3"/>
<evidence type="ECO:0000256" key="14">
    <source>
        <dbReference type="ARBA" id="ARBA00047783"/>
    </source>
</evidence>
<name>A0A4D6XWX3_9GAMM</name>
<evidence type="ECO:0000256" key="5">
    <source>
        <dbReference type="ARBA" id="ARBA00012807"/>
    </source>
</evidence>
<evidence type="ECO:0000256" key="17">
    <source>
        <dbReference type="RuleBase" id="RU003464"/>
    </source>
</evidence>
<keyword evidence="9 15" id="KW-0808">Transferase</keyword>
<evidence type="ECO:0000256" key="11">
    <source>
        <dbReference type="ARBA" id="ARBA00022694"/>
    </source>
</evidence>
<evidence type="ECO:0000313" key="19">
    <source>
        <dbReference type="EMBL" id="QCI21113.1"/>
    </source>
</evidence>
<evidence type="ECO:0000256" key="12">
    <source>
        <dbReference type="ARBA" id="ARBA00029736"/>
    </source>
</evidence>
<evidence type="ECO:0000256" key="15">
    <source>
        <dbReference type="HAMAP-Rule" id="MF_00605"/>
    </source>
</evidence>
<evidence type="ECO:0000313" key="20">
    <source>
        <dbReference type="Proteomes" id="UP000298738"/>
    </source>
</evidence>
<evidence type="ECO:0000256" key="8">
    <source>
        <dbReference type="ARBA" id="ARBA00022603"/>
    </source>
</evidence>
<reference evidence="19 20" key="2">
    <citation type="submission" date="2019-05" db="EMBL/GenBank/DDBJ databases">
        <title>Genome evolution of the obligate endosymbiont Buchnera aphidicola.</title>
        <authorList>
            <person name="Moran N.A."/>
        </authorList>
    </citation>
    <scope>NUCLEOTIDE SEQUENCE [LARGE SCALE GENOMIC DNA]</scope>
    <source>
        <strain evidence="19 20">Hla</strain>
    </source>
</reference>
<dbReference type="Gene3D" id="1.10.1270.20">
    <property type="entry name" value="tRNA(m1g37)methyltransferase, domain 2"/>
    <property type="match status" value="1"/>
</dbReference>
<dbReference type="NCBIfam" id="NF000648">
    <property type="entry name" value="PRK00026.1"/>
    <property type="match status" value="1"/>
</dbReference>
<keyword evidence="8 15" id="KW-0489">Methyltransferase</keyword>
<dbReference type="GO" id="GO:0052906">
    <property type="term" value="F:tRNA (guanine(37)-N1)-methyltransferase activity"/>
    <property type="evidence" value="ECO:0007669"/>
    <property type="project" value="UniProtKB-UniRule"/>
</dbReference>
<feature type="domain" description="tRNA methyltransferase TRMD/TRM10-type" evidence="18">
    <location>
        <begin position="11"/>
        <end position="234"/>
    </location>
</feature>
<evidence type="ECO:0000256" key="13">
    <source>
        <dbReference type="ARBA" id="ARBA00033392"/>
    </source>
</evidence>
<comment type="catalytic activity">
    <reaction evidence="14 15 17">
        <text>guanosine(37) in tRNA + S-adenosyl-L-methionine = N(1)-methylguanosine(37) in tRNA + S-adenosyl-L-homocysteine + H(+)</text>
        <dbReference type="Rhea" id="RHEA:36899"/>
        <dbReference type="Rhea" id="RHEA-COMP:10145"/>
        <dbReference type="Rhea" id="RHEA-COMP:10147"/>
        <dbReference type="ChEBI" id="CHEBI:15378"/>
        <dbReference type="ChEBI" id="CHEBI:57856"/>
        <dbReference type="ChEBI" id="CHEBI:59789"/>
        <dbReference type="ChEBI" id="CHEBI:73542"/>
        <dbReference type="ChEBI" id="CHEBI:74269"/>
        <dbReference type="EC" id="2.1.1.228"/>
    </reaction>
</comment>
<reference evidence="19 20" key="1">
    <citation type="submission" date="2018-12" db="EMBL/GenBank/DDBJ databases">
        <authorList>
            <person name="Chong R.A."/>
        </authorList>
    </citation>
    <scope>NUCLEOTIDE SEQUENCE [LARGE SCALE GENOMIC DNA]</scope>
    <source>
        <strain evidence="19 20">Hla</strain>
    </source>
</reference>
<keyword evidence="7 15" id="KW-0963">Cytoplasm</keyword>
<gene>
    <name evidence="15 19" type="primary">trmD</name>
    <name evidence="19" type="ORF">D9V68_02005</name>
</gene>
<dbReference type="InterPro" id="IPR023148">
    <property type="entry name" value="tRNA_m1G_MeTrfase_C_sf"/>
</dbReference>
<dbReference type="OrthoDB" id="9807416at2"/>
<proteinExistence type="inferred from homology"/>
<dbReference type="SUPFAM" id="SSF75217">
    <property type="entry name" value="alpha/beta knot"/>
    <property type="match status" value="1"/>
</dbReference>
<feature type="binding site" evidence="15 16">
    <location>
        <begin position="141"/>
        <end position="146"/>
    </location>
    <ligand>
        <name>S-adenosyl-L-methionine</name>
        <dbReference type="ChEBI" id="CHEBI:59789"/>
    </ligand>
</feature>
<evidence type="ECO:0000256" key="3">
    <source>
        <dbReference type="ARBA" id="ARBA00007630"/>
    </source>
</evidence>
<feature type="binding site" evidence="15 16">
    <location>
        <position position="121"/>
    </location>
    <ligand>
        <name>S-adenosyl-L-methionine</name>
        <dbReference type="ChEBI" id="CHEBI:59789"/>
    </ligand>
</feature>